<dbReference type="Pfam" id="PF13280">
    <property type="entry name" value="WYL"/>
    <property type="match status" value="1"/>
</dbReference>
<feature type="domain" description="HTH deoR-type" evidence="3">
    <location>
        <begin position="33"/>
        <end position="69"/>
    </location>
</feature>
<keyword evidence="1" id="KW-0805">Transcription regulation</keyword>
<evidence type="ECO:0000313" key="7">
    <source>
        <dbReference type="Proteomes" id="UP001300015"/>
    </source>
</evidence>
<dbReference type="Pfam" id="PF25583">
    <property type="entry name" value="WCX"/>
    <property type="match status" value="1"/>
</dbReference>
<dbReference type="PANTHER" id="PTHR34580:SF1">
    <property type="entry name" value="PROTEIN PAFC"/>
    <property type="match status" value="1"/>
</dbReference>
<dbReference type="InterPro" id="IPR036388">
    <property type="entry name" value="WH-like_DNA-bd_sf"/>
</dbReference>
<dbReference type="PANTHER" id="PTHR34580">
    <property type="match status" value="1"/>
</dbReference>
<sequence length="320" mass="37418">MTLPVISPWQDACVQEKRDRQSMSKRNTQLALRIADILTRLNNGETLHLAKLAEQYDVCTRTIRRDIEERLQFLELQRDANNGGYTLSPEMLGRFDSNSIERYSGLAGIKGLFPALDKSMLNTIFRPSGQHNFQVHGHKYIDDDMHSVNFPRLQRAIDEQRIVGFRYRRKDALRHYTVEPYKLINYNGIWYLAARHAEKIKHFTLSKIATLECTFERFSADENLRQNINKEESVWASEEKFEVVLKVSAQVAEYFERRQLLNEQVIEKKMADGGLIISTRISHKTEITPVVRYWIPHLKIIAPQSLQNELAQEIKTWLDE</sequence>
<organism evidence="6 7">
    <name type="scientific">Pantoea trifolii</name>
    <dbReference type="NCBI Taxonomy" id="2968030"/>
    <lineage>
        <taxon>Bacteria</taxon>
        <taxon>Pseudomonadati</taxon>
        <taxon>Pseudomonadota</taxon>
        <taxon>Gammaproteobacteria</taxon>
        <taxon>Enterobacterales</taxon>
        <taxon>Erwiniaceae</taxon>
        <taxon>Pantoea</taxon>
    </lineage>
</organism>
<protein>
    <submittedName>
        <fullName evidence="6">WYL domain-containing protein</fullName>
    </submittedName>
</protein>
<dbReference type="InterPro" id="IPR051534">
    <property type="entry name" value="CBASS_pafABC_assoc_protein"/>
</dbReference>
<evidence type="ECO:0000256" key="2">
    <source>
        <dbReference type="ARBA" id="ARBA00023163"/>
    </source>
</evidence>
<comment type="caution">
    <text evidence="6">The sequence shown here is derived from an EMBL/GenBank/DDBJ whole genome shotgun (WGS) entry which is preliminary data.</text>
</comment>
<evidence type="ECO:0000259" key="3">
    <source>
        <dbReference type="Pfam" id="PF08220"/>
    </source>
</evidence>
<dbReference type="Gene3D" id="1.10.10.10">
    <property type="entry name" value="Winged helix-like DNA-binding domain superfamily/Winged helix DNA-binding domain"/>
    <property type="match status" value="1"/>
</dbReference>
<keyword evidence="7" id="KW-1185">Reference proteome</keyword>
<keyword evidence="2" id="KW-0804">Transcription</keyword>
<accession>A0ABT1VKL3</accession>
<dbReference type="InterPro" id="IPR026881">
    <property type="entry name" value="WYL_dom"/>
</dbReference>
<feature type="domain" description="WYL" evidence="4">
    <location>
        <begin position="150"/>
        <end position="212"/>
    </location>
</feature>
<proteinExistence type="predicted"/>
<evidence type="ECO:0000259" key="5">
    <source>
        <dbReference type="Pfam" id="PF25583"/>
    </source>
</evidence>
<reference evidence="6 7" key="1">
    <citation type="submission" date="2022-07" db="EMBL/GenBank/DDBJ databases">
        <title>Pantoea trifolii sp. nov. isolated from root nodules of Trifolium rubens.</title>
        <authorList>
            <person name="Kalita M."/>
            <person name="Wdowiak-Wrobel S."/>
            <person name="Marek-Kozaczuk M."/>
            <person name="Palusinska-Szysz M."/>
            <person name="Sokolowski W."/>
            <person name="Coutinho T."/>
            <person name="Hlahane L."/>
        </authorList>
    </citation>
    <scope>NUCLEOTIDE SEQUENCE [LARGE SCALE GENOMIC DNA]</scope>
    <source>
        <strain evidence="6 7">MMK2</strain>
    </source>
</reference>
<name>A0ABT1VKL3_9GAMM</name>
<feature type="domain" description="WCX" evidence="5">
    <location>
        <begin position="240"/>
        <end position="317"/>
    </location>
</feature>
<dbReference type="PROSITE" id="PS52050">
    <property type="entry name" value="WYL"/>
    <property type="match status" value="1"/>
</dbReference>
<dbReference type="Pfam" id="PF08220">
    <property type="entry name" value="HTH_DeoR"/>
    <property type="match status" value="1"/>
</dbReference>
<evidence type="ECO:0000313" key="6">
    <source>
        <dbReference type="EMBL" id="MCQ8228067.1"/>
    </source>
</evidence>
<dbReference type="EMBL" id="JANIET010000001">
    <property type="protein sequence ID" value="MCQ8228067.1"/>
    <property type="molecule type" value="Genomic_DNA"/>
</dbReference>
<dbReference type="InterPro" id="IPR001034">
    <property type="entry name" value="DeoR_HTH"/>
</dbReference>
<dbReference type="Proteomes" id="UP001300015">
    <property type="component" value="Unassembled WGS sequence"/>
</dbReference>
<dbReference type="RefSeq" id="WP_256696681.1">
    <property type="nucleotide sequence ID" value="NZ_JANIES010000001.1"/>
</dbReference>
<gene>
    <name evidence="6" type="ORF">NQH49_11335</name>
</gene>
<evidence type="ECO:0000256" key="1">
    <source>
        <dbReference type="ARBA" id="ARBA00023015"/>
    </source>
</evidence>
<dbReference type="InterPro" id="IPR057727">
    <property type="entry name" value="WCX_dom"/>
</dbReference>
<evidence type="ECO:0000259" key="4">
    <source>
        <dbReference type="Pfam" id="PF13280"/>
    </source>
</evidence>